<accession>A0AAV9E780</accession>
<evidence type="ECO:0000256" key="2">
    <source>
        <dbReference type="ARBA" id="ARBA00006027"/>
    </source>
</evidence>
<dbReference type="Pfam" id="PF01095">
    <property type="entry name" value="Pectinesterase"/>
    <property type="match status" value="2"/>
</dbReference>
<keyword evidence="9" id="KW-1185">Reference proteome</keyword>
<reference evidence="8" key="1">
    <citation type="journal article" date="2023" name="Nat. Commun.">
        <title>Diploid and tetraploid genomes of Acorus and the evolution of monocots.</title>
        <authorList>
            <person name="Ma L."/>
            <person name="Liu K.W."/>
            <person name="Li Z."/>
            <person name="Hsiao Y.Y."/>
            <person name="Qi Y."/>
            <person name="Fu T."/>
            <person name="Tang G.D."/>
            <person name="Zhang D."/>
            <person name="Sun W.H."/>
            <person name="Liu D.K."/>
            <person name="Li Y."/>
            <person name="Chen G.Z."/>
            <person name="Liu X.D."/>
            <person name="Liao X.Y."/>
            <person name="Jiang Y.T."/>
            <person name="Yu X."/>
            <person name="Hao Y."/>
            <person name="Huang J."/>
            <person name="Zhao X.W."/>
            <person name="Ke S."/>
            <person name="Chen Y.Y."/>
            <person name="Wu W.L."/>
            <person name="Hsu J.L."/>
            <person name="Lin Y.F."/>
            <person name="Huang M.D."/>
            <person name="Li C.Y."/>
            <person name="Huang L."/>
            <person name="Wang Z.W."/>
            <person name="Zhao X."/>
            <person name="Zhong W.Y."/>
            <person name="Peng D.H."/>
            <person name="Ahmad S."/>
            <person name="Lan S."/>
            <person name="Zhang J.S."/>
            <person name="Tsai W.C."/>
            <person name="Van de Peer Y."/>
            <person name="Liu Z.J."/>
        </authorList>
    </citation>
    <scope>NUCLEOTIDE SEQUENCE</scope>
    <source>
        <strain evidence="8">CP</strain>
    </source>
</reference>
<proteinExistence type="inferred from homology"/>
<evidence type="ECO:0000256" key="5">
    <source>
        <dbReference type="ARBA" id="ARBA00023085"/>
    </source>
</evidence>
<name>A0AAV9E780_ACOCL</name>
<comment type="caution">
    <text evidence="8">The sequence shown here is derived from an EMBL/GenBank/DDBJ whole genome shotgun (WGS) entry which is preliminary data.</text>
</comment>
<dbReference type="InterPro" id="IPR012334">
    <property type="entry name" value="Pectin_lyas_fold"/>
</dbReference>
<keyword evidence="4" id="KW-0378">Hydrolase</keyword>
<comment type="similarity">
    <text evidence="2">In the N-terminal section; belongs to the PMEI family.</text>
</comment>
<dbReference type="SUPFAM" id="SSF101148">
    <property type="entry name" value="Plant invertase/pectin methylesterase inhibitor"/>
    <property type="match status" value="1"/>
</dbReference>
<feature type="domain" description="Pectinesterase inhibitor" evidence="7">
    <location>
        <begin position="72"/>
        <end position="224"/>
    </location>
</feature>
<dbReference type="InterPro" id="IPR011050">
    <property type="entry name" value="Pectin_lyase_fold/virulence"/>
</dbReference>
<dbReference type="InterPro" id="IPR035513">
    <property type="entry name" value="Invertase/methylesterase_inhib"/>
</dbReference>
<evidence type="ECO:0000259" key="7">
    <source>
        <dbReference type="SMART" id="SM00856"/>
    </source>
</evidence>
<dbReference type="EMBL" id="JAUJYO010000009">
    <property type="protein sequence ID" value="KAK1308183.1"/>
    <property type="molecule type" value="Genomic_DNA"/>
</dbReference>
<dbReference type="SMART" id="SM00856">
    <property type="entry name" value="PMEI"/>
    <property type="match status" value="1"/>
</dbReference>
<keyword evidence="6" id="KW-0472">Membrane</keyword>
<dbReference type="Proteomes" id="UP001180020">
    <property type="component" value="Unassembled WGS sequence"/>
</dbReference>
<evidence type="ECO:0000256" key="6">
    <source>
        <dbReference type="SAM" id="Phobius"/>
    </source>
</evidence>
<feature type="transmembrane region" description="Helical" evidence="6">
    <location>
        <begin position="26"/>
        <end position="48"/>
    </location>
</feature>
<dbReference type="Gene3D" id="2.160.20.10">
    <property type="entry name" value="Single-stranded right-handed beta-helix, Pectin lyase-like"/>
    <property type="match status" value="2"/>
</dbReference>
<dbReference type="InterPro" id="IPR006501">
    <property type="entry name" value="Pectinesterase_inhib_dom"/>
</dbReference>
<comment type="pathway">
    <text evidence="1">Glycan metabolism; pectin degradation; 2-dehydro-3-deoxy-D-gluconate from pectin: step 1/5.</text>
</comment>
<reference evidence="8" key="2">
    <citation type="submission" date="2023-06" db="EMBL/GenBank/DDBJ databases">
        <authorList>
            <person name="Ma L."/>
            <person name="Liu K.-W."/>
            <person name="Li Z."/>
            <person name="Hsiao Y.-Y."/>
            <person name="Qi Y."/>
            <person name="Fu T."/>
            <person name="Tang G."/>
            <person name="Zhang D."/>
            <person name="Sun W.-H."/>
            <person name="Liu D.-K."/>
            <person name="Li Y."/>
            <person name="Chen G.-Z."/>
            <person name="Liu X.-D."/>
            <person name="Liao X.-Y."/>
            <person name="Jiang Y.-T."/>
            <person name="Yu X."/>
            <person name="Hao Y."/>
            <person name="Huang J."/>
            <person name="Zhao X.-W."/>
            <person name="Ke S."/>
            <person name="Chen Y.-Y."/>
            <person name="Wu W.-L."/>
            <person name="Hsu J.-L."/>
            <person name="Lin Y.-F."/>
            <person name="Huang M.-D."/>
            <person name="Li C.-Y."/>
            <person name="Huang L."/>
            <person name="Wang Z.-W."/>
            <person name="Zhao X."/>
            <person name="Zhong W.-Y."/>
            <person name="Peng D.-H."/>
            <person name="Ahmad S."/>
            <person name="Lan S."/>
            <person name="Zhang J.-S."/>
            <person name="Tsai W.-C."/>
            <person name="Van De Peer Y."/>
            <person name="Liu Z.-J."/>
        </authorList>
    </citation>
    <scope>NUCLEOTIDE SEQUENCE</scope>
    <source>
        <strain evidence="8">CP</strain>
        <tissue evidence="8">Leaves</tissue>
    </source>
</reference>
<dbReference type="GO" id="GO:0030599">
    <property type="term" value="F:pectinesterase activity"/>
    <property type="evidence" value="ECO:0007669"/>
    <property type="project" value="InterPro"/>
</dbReference>
<evidence type="ECO:0000256" key="1">
    <source>
        <dbReference type="ARBA" id="ARBA00005184"/>
    </source>
</evidence>
<dbReference type="Pfam" id="PF04043">
    <property type="entry name" value="PMEI"/>
    <property type="match status" value="1"/>
</dbReference>
<dbReference type="SUPFAM" id="SSF51126">
    <property type="entry name" value="Pectin lyase-like"/>
    <property type="match status" value="1"/>
</dbReference>
<keyword evidence="5" id="KW-0063">Aspartyl esterase</keyword>
<comment type="similarity">
    <text evidence="3">In the C-terminal section; belongs to the pectinesterase family.</text>
</comment>
<dbReference type="InterPro" id="IPR000070">
    <property type="entry name" value="Pectinesterase_cat"/>
</dbReference>
<keyword evidence="6" id="KW-1133">Transmembrane helix</keyword>
<dbReference type="GO" id="GO:0004857">
    <property type="term" value="F:enzyme inhibitor activity"/>
    <property type="evidence" value="ECO:0007669"/>
    <property type="project" value="InterPro"/>
</dbReference>
<gene>
    <name evidence="8" type="primary">PME21</name>
    <name evidence="8" type="ORF">QJS10_CPA09g00014</name>
</gene>
<dbReference type="GO" id="GO:0042545">
    <property type="term" value="P:cell wall modification"/>
    <property type="evidence" value="ECO:0007669"/>
    <property type="project" value="InterPro"/>
</dbReference>
<dbReference type="PANTHER" id="PTHR31707">
    <property type="entry name" value="PECTINESTERASE"/>
    <property type="match status" value="1"/>
</dbReference>
<evidence type="ECO:0000313" key="8">
    <source>
        <dbReference type="EMBL" id="KAK1308183.1"/>
    </source>
</evidence>
<evidence type="ECO:0000313" key="9">
    <source>
        <dbReference type="Proteomes" id="UP001180020"/>
    </source>
</evidence>
<dbReference type="NCBIfam" id="TIGR01614">
    <property type="entry name" value="PME_inhib"/>
    <property type="match status" value="1"/>
</dbReference>
<evidence type="ECO:0000256" key="3">
    <source>
        <dbReference type="ARBA" id="ARBA00007786"/>
    </source>
</evidence>
<dbReference type="CDD" id="cd15798">
    <property type="entry name" value="PMEI-like_3"/>
    <property type="match status" value="1"/>
</dbReference>
<evidence type="ECO:0000256" key="4">
    <source>
        <dbReference type="ARBA" id="ARBA00022801"/>
    </source>
</evidence>
<organism evidence="8 9">
    <name type="scientific">Acorus calamus</name>
    <name type="common">Sweet flag</name>
    <dbReference type="NCBI Taxonomy" id="4465"/>
    <lineage>
        <taxon>Eukaryota</taxon>
        <taxon>Viridiplantae</taxon>
        <taxon>Streptophyta</taxon>
        <taxon>Embryophyta</taxon>
        <taxon>Tracheophyta</taxon>
        <taxon>Spermatophyta</taxon>
        <taxon>Magnoliopsida</taxon>
        <taxon>Liliopsida</taxon>
        <taxon>Acoraceae</taxon>
        <taxon>Acorus</taxon>
    </lineage>
</organism>
<sequence length="506" mass="55102">MSAFQDFGNLTERRKAGGQLRMKRRIMIASITSFAVLLVCISAAVYAYHYNTSDNSSANGHHGSITPKDLPESSKTIKLLCSSTDYKNACESSLSKAVNRTGSGISGTNDIIKLAVRVIVDEIGKAFNGSKAIKSADPMVKGAIEDCMGLLKDAEDELQAALHNLGGNDIQSIPDRSHNLRTWLSAVMSYQQTCIDGFPEGELKSKMEGGMKKAKELTSNALAIIGEASRLLSMLDIQGINRRLLTTAGHGVGDGSHLPSWMSDMDRRLLRQKSKISLTPNVTVAKDGSGNFTTINDALANMPKEYEGRYVIYVKAGTYDEQVTVTKKMVNVTMYGDGSRKTVVTGNKNFVDGTRTFQTATFAALGDGFIAKAMGFQNTAGAIKHQAVALRVQSDRSIFLNCRMDGYQDTLYTQTHRQTTIMESKIGSFINPDGWLPWDGEFGLKTLTYNEYANKGPGANVQARVPWPGRKVITKEEAERFTVGNFIQGGDWIGATGTPVHLGLFN</sequence>
<protein>
    <submittedName>
        <fullName evidence="8">Pectinesterase/pectinesterase inhibitor 21</fullName>
    </submittedName>
</protein>
<dbReference type="AlphaFoldDB" id="A0AAV9E780"/>
<keyword evidence="6" id="KW-0812">Transmembrane</keyword>
<dbReference type="FunFam" id="1.20.140.40:FF:000001">
    <property type="entry name" value="Pectinesterase"/>
    <property type="match status" value="1"/>
</dbReference>
<dbReference type="Gene3D" id="1.20.140.40">
    <property type="entry name" value="Invertase/pectin methylesterase inhibitor family protein"/>
    <property type="match status" value="1"/>
</dbReference>